<evidence type="ECO:0000313" key="1">
    <source>
        <dbReference type="EMBL" id="CAK9113470.1"/>
    </source>
</evidence>
<keyword evidence="2" id="KW-1185">Reference proteome</keyword>
<comment type="caution">
    <text evidence="1">The sequence shown here is derived from an EMBL/GenBank/DDBJ whole genome shotgun (WGS) entry which is preliminary data.</text>
</comment>
<accession>A0ABP0SM33</accession>
<protein>
    <submittedName>
        <fullName evidence="1">Uncharacterized protein</fullName>
    </submittedName>
</protein>
<organism evidence="1 2">
    <name type="scientific">Durusdinium trenchii</name>
    <dbReference type="NCBI Taxonomy" id="1381693"/>
    <lineage>
        <taxon>Eukaryota</taxon>
        <taxon>Sar</taxon>
        <taxon>Alveolata</taxon>
        <taxon>Dinophyceae</taxon>
        <taxon>Suessiales</taxon>
        <taxon>Symbiodiniaceae</taxon>
        <taxon>Durusdinium</taxon>
    </lineage>
</organism>
<dbReference type="EMBL" id="CAXAMN010027872">
    <property type="protein sequence ID" value="CAK9113470.1"/>
    <property type="molecule type" value="Genomic_DNA"/>
</dbReference>
<reference evidence="1 2" key="1">
    <citation type="submission" date="2024-02" db="EMBL/GenBank/DDBJ databases">
        <authorList>
            <person name="Chen Y."/>
            <person name="Shah S."/>
            <person name="Dougan E. K."/>
            <person name="Thang M."/>
            <person name="Chan C."/>
        </authorList>
    </citation>
    <scope>NUCLEOTIDE SEQUENCE [LARGE SCALE GENOMIC DNA]</scope>
</reference>
<sequence>MSQQCFPDSCCFRDIRTMVTGGQTSKWDPTKMKLVKTCFCETHKKQCPVSFKREDVALMGAPCVLWSAYGKREGFQNKEKKKCHDAGTVFQRRVDLSLHENVVGYDELRHLTAFRNEMPHRELYDLSANVKKRRRTEKADRGLPCLTTSSQLWSENEKRLFLAKEQMFALGFPSVPAAASSGGVVS</sequence>
<evidence type="ECO:0000313" key="2">
    <source>
        <dbReference type="Proteomes" id="UP001642484"/>
    </source>
</evidence>
<gene>
    <name evidence="1" type="ORF">CCMP2556_LOCUS52516</name>
</gene>
<proteinExistence type="predicted"/>
<name>A0ABP0SM33_9DINO</name>
<dbReference type="Proteomes" id="UP001642484">
    <property type="component" value="Unassembled WGS sequence"/>
</dbReference>